<protein>
    <submittedName>
        <fullName evidence="2">Uncharacterized protein</fullName>
    </submittedName>
</protein>
<sequence>MDDVSLKSSTGCSEGFGQSQAMTPQSQALTTDGRMKIGLFAASRQPAKPRDIKSFQILHSPRVYGSAELLLQYESACRQQDQYLQEIKDLWSMFRSKSASPTSKTLLNDKPRNQKGYFWTPLLPLPSRTDDRSPNRACVLHARKHRATSHTTGTVGRHDKNTTAPPPKSSAKTDKVDTRKVIQPIKLPPIEELDRYETDYEPIEHIARRNQLNLNMYLKEGRTLNNLTPSESSDD</sequence>
<organism evidence="2 3">
    <name type="scientific">Lymnaea stagnalis</name>
    <name type="common">Great pond snail</name>
    <name type="synonym">Helix stagnalis</name>
    <dbReference type="NCBI Taxonomy" id="6523"/>
    <lineage>
        <taxon>Eukaryota</taxon>
        <taxon>Metazoa</taxon>
        <taxon>Spiralia</taxon>
        <taxon>Lophotrochozoa</taxon>
        <taxon>Mollusca</taxon>
        <taxon>Gastropoda</taxon>
        <taxon>Heterobranchia</taxon>
        <taxon>Euthyneura</taxon>
        <taxon>Panpulmonata</taxon>
        <taxon>Hygrophila</taxon>
        <taxon>Lymnaeoidea</taxon>
        <taxon>Lymnaeidae</taxon>
        <taxon>Lymnaea</taxon>
    </lineage>
</organism>
<dbReference type="AlphaFoldDB" id="A0AAV2IL12"/>
<reference evidence="2 3" key="1">
    <citation type="submission" date="2024-04" db="EMBL/GenBank/DDBJ databases">
        <authorList>
            <consortium name="Genoscope - CEA"/>
            <person name="William W."/>
        </authorList>
    </citation>
    <scope>NUCLEOTIDE SEQUENCE [LARGE SCALE GENOMIC DNA]</scope>
</reference>
<keyword evidence="3" id="KW-1185">Reference proteome</keyword>
<evidence type="ECO:0000313" key="2">
    <source>
        <dbReference type="EMBL" id="CAL1546342.1"/>
    </source>
</evidence>
<accession>A0AAV2IL12</accession>
<feature type="region of interest" description="Disordered" evidence="1">
    <location>
        <begin position="1"/>
        <end position="29"/>
    </location>
</feature>
<gene>
    <name evidence="2" type="ORF">GSLYS_00019719001</name>
</gene>
<evidence type="ECO:0000256" key="1">
    <source>
        <dbReference type="SAM" id="MobiDB-lite"/>
    </source>
</evidence>
<evidence type="ECO:0000313" key="3">
    <source>
        <dbReference type="Proteomes" id="UP001497497"/>
    </source>
</evidence>
<proteinExistence type="predicted"/>
<comment type="caution">
    <text evidence="2">The sequence shown here is derived from an EMBL/GenBank/DDBJ whole genome shotgun (WGS) entry which is preliminary data.</text>
</comment>
<feature type="region of interest" description="Disordered" evidence="1">
    <location>
        <begin position="144"/>
        <end position="177"/>
    </location>
</feature>
<dbReference type="EMBL" id="CAXITT010000800">
    <property type="protein sequence ID" value="CAL1546342.1"/>
    <property type="molecule type" value="Genomic_DNA"/>
</dbReference>
<dbReference type="Proteomes" id="UP001497497">
    <property type="component" value="Unassembled WGS sequence"/>
</dbReference>
<name>A0AAV2IL12_LYMST</name>